<dbReference type="Pfam" id="PF02221">
    <property type="entry name" value="E1_DerP2_DerF2"/>
    <property type="match status" value="1"/>
</dbReference>
<reference evidence="6" key="1">
    <citation type="submission" date="2022-07" db="EMBL/GenBank/DDBJ databases">
        <authorList>
            <person name="Trinca V."/>
            <person name="Uliana J.V.C."/>
            <person name="Torres T.T."/>
            <person name="Ward R.J."/>
            <person name="Monesi N."/>
        </authorList>
    </citation>
    <scope>NUCLEOTIDE SEQUENCE</scope>
    <source>
        <strain evidence="6">HSMRA1968</strain>
        <tissue evidence="6">Whole embryos</tissue>
    </source>
</reference>
<feature type="chain" id="PRO_5040452921" evidence="4">
    <location>
        <begin position="18"/>
        <end position="146"/>
    </location>
</feature>
<dbReference type="FunFam" id="2.60.40.770:FF:000001">
    <property type="entry name" value="NPC intracellular cholesterol transporter 2"/>
    <property type="match status" value="1"/>
</dbReference>
<gene>
    <name evidence="6" type="primary">npc2</name>
    <name evidence="6" type="ORF">Bhyg_13855</name>
</gene>
<comment type="caution">
    <text evidence="6">The sequence shown here is derived from an EMBL/GenBank/DDBJ whole genome shotgun (WGS) entry which is preliminary data.</text>
</comment>
<keyword evidence="3" id="KW-0964">Secreted</keyword>
<dbReference type="GO" id="GO:0005576">
    <property type="term" value="C:extracellular region"/>
    <property type="evidence" value="ECO:0007669"/>
    <property type="project" value="UniProtKB-SubCell"/>
</dbReference>
<organism evidence="6 7">
    <name type="scientific">Pseudolycoriella hygida</name>
    <dbReference type="NCBI Taxonomy" id="35572"/>
    <lineage>
        <taxon>Eukaryota</taxon>
        <taxon>Metazoa</taxon>
        <taxon>Ecdysozoa</taxon>
        <taxon>Arthropoda</taxon>
        <taxon>Hexapoda</taxon>
        <taxon>Insecta</taxon>
        <taxon>Pterygota</taxon>
        <taxon>Neoptera</taxon>
        <taxon>Endopterygota</taxon>
        <taxon>Diptera</taxon>
        <taxon>Nematocera</taxon>
        <taxon>Sciaroidea</taxon>
        <taxon>Sciaridae</taxon>
        <taxon>Pseudolycoriella</taxon>
    </lineage>
</organism>
<dbReference type="InterPro" id="IPR003172">
    <property type="entry name" value="ML_dom"/>
</dbReference>
<dbReference type="SMART" id="SM00737">
    <property type="entry name" value="ML"/>
    <property type="match status" value="1"/>
</dbReference>
<feature type="signal peptide" evidence="4">
    <location>
        <begin position="1"/>
        <end position="17"/>
    </location>
</feature>
<dbReference type="AlphaFoldDB" id="A0A9Q0MNL7"/>
<dbReference type="Proteomes" id="UP001151699">
    <property type="component" value="Chromosome C"/>
</dbReference>
<protein>
    <submittedName>
        <fullName evidence="6">NPC intracellular cholesterol transporter 2</fullName>
    </submittedName>
</protein>
<comment type="subcellular location">
    <subcellularLocation>
        <location evidence="1">Secreted</location>
    </subcellularLocation>
</comment>
<dbReference type="EMBL" id="WJQU01000004">
    <property type="protein sequence ID" value="KAJ6635270.1"/>
    <property type="molecule type" value="Genomic_DNA"/>
</dbReference>
<proteinExistence type="inferred from homology"/>
<evidence type="ECO:0000256" key="3">
    <source>
        <dbReference type="ARBA" id="ARBA00022525"/>
    </source>
</evidence>
<keyword evidence="7" id="KW-1185">Reference proteome</keyword>
<dbReference type="OrthoDB" id="7777314at2759"/>
<dbReference type="InterPro" id="IPR014756">
    <property type="entry name" value="Ig_E-set"/>
</dbReference>
<evidence type="ECO:0000313" key="7">
    <source>
        <dbReference type="Proteomes" id="UP001151699"/>
    </source>
</evidence>
<evidence type="ECO:0000313" key="6">
    <source>
        <dbReference type="EMBL" id="KAJ6635270.1"/>
    </source>
</evidence>
<keyword evidence="4" id="KW-0732">Signal</keyword>
<feature type="domain" description="MD-2-related lipid-recognition" evidence="5">
    <location>
        <begin position="21"/>
        <end position="143"/>
    </location>
</feature>
<evidence type="ECO:0000256" key="4">
    <source>
        <dbReference type="SAM" id="SignalP"/>
    </source>
</evidence>
<sequence>MFKQIVLFALVTVSVSANLEFTNCGSASQVVAFRLRGCDATPCTFRRGGEYYGEMDVIAAVPTNVLPFVIQAILGFPLPPVTIFDGNACDDLTVGSCPTHVGQAITARLYMDIPTTLPAISTNVRATVRDALNQVQVCVQIPVSLI</sequence>
<evidence type="ECO:0000256" key="2">
    <source>
        <dbReference type="ARBA" id="ARBA00006370"/>
    </source>
</evidence>
<accession>A0A9Q0MNL7</accession>
<name>A0A9Q0MNL7_9DIPT</name>
<evidence type="ECO:0000256" key="1">
    <source>
        <dbReference type="ARBA" id="ARBA00004613"/>
    </source>
</evidence>
<dbReference type="Gene3D" id="2.60.40.770">
    <property type="match status" value="1"/>
</dbReference>
<dbReference type="SUPFAM" id="SSF81296">
    <property type="entry name" value="E set domains"/>
    <property type="match status" value="1"/>
</dbReference>
<evidence type="ECO:0000259" key="5">
    <source>
        <dbReference type="SMART" id="SM00737"/>
    </source>
</evidence>
<comment type="similarity">
    <text evidence="2">Belongs to the NPC2 family.</text>
</comment>